<feature type="compositionally biased region" description="Gly residues" evidence="1">
    <location>
        <begin position="590"/>
        <end position="601"/>
    </location>
</feature>
<protein>
    <recommendedName>
        <fullName evidence="6">Mechanosensitive ion channel</fullName>
    </recommendedName>
</protein>
<dbReference type="Pfam" id="PF05552">
    <property type="entry name" value="MS_channel_1st_1"/>
    <property type="match status" value="4"/>
</dbReference>
<gene>
    <name evidence="4" type="ORF">ENSA5_07260</name>
</gene>
<keyword evidence="2" id="KW-0812">Transmembrane</keyword>
<feature type="transmembrane region" description="Helical" evidence="2">
    <location>
        <begin position="284"/>
        <end position="306"/>
    </location>
</feature>
<proteinExistence type="predicted"/>
<evidence type="ECO:0000313" key="4">
    <source>
        <dbReference type="EMBL" id="PRQ04495.1"/>
    </source>
</evidence>
<feature type="transmembrane region" description="Helical" evidence="2">
    <location>
        <begin position="470"/>
        <end position="495"/>
    </location>
</feature>
<dbReference type="AlphaFoldDB" id="A0A2S9YHA0"/>
<dbReference type="OrthoDB" id="5505090at2"/>
<dbReference type="PANTHER" id="PTHR30221">
    <property type="entry name" value="SMALL-CONDUCTANCE MECHANOSENSITIVE CHANNEL"/>
    <property type="match status" value="1"/>
</dbReference>
<organism evidence="4 5">
    <name type="scientific">Enhygromyxa salina</name>
    <dbReference type="NCBI Taxonomy" id="215803"/>
    <lineage>
        <taxon>Bacteria</taxon>
        <taxon>Pseudomonadati</taxon>
        <taxon>Myxococcota</taxon>
        <taxon>Polyangia</taxon>
        <taxon>Nannocystales</taxon>
        <taxon>Nannocystaceae</taxon>
        <taxon>Enhygromyxa</taxon>
    </lineage>
</organism>
<keyword evidence="2" id="KW-1133">Transmembrane helix</keyword>
<dbReference type="NCBIfam" id="NF033912">
    <property type="entry name" value="msc"/>
    <property type="match status" value="1"/>
</dbReference>
<feature type="transmembrane region" description="Helical" evidence="2">
    <location>
        <begin position="327"/>
        <end position="353"/>
    </location>
</feature>
<keyword evidence="2" id="KW-0472">Membrane</keyword>
<feature type="region of interest" description="Disordered" evidence="1">
    <location>
        <begin position="587"/>
        <end position="617"/>
    </location>
</feature>
<name>A0A2S9YHA0_9BACT</name>
<evidence type="ECO:0000256" key="2">
    <source>
        <dbReference type="SAM" id="Phobius"/>
    </source>
</evidence>
<dbReference type="PANTHER" id="PTHR30221:SF1">
    <property type="entry name" value="SMALL-CONDUCTANCE MECHANOSENSITIVE CHANNEL"/>
    <property type="match status" value="1"/>
</dbReference>
<evidence type="ECO:0000256" key="3">
    <source>
        <dbReference type="SAM" id="SignalP"/>
    </source>
</evidence>
<dbReference type="InterPro" id="IPR008910">
    <property type="entry name" value="MSC_TM_helix"/>
</dbReference>
<feature type="transmembrane region" description="Helical" evidence="2">
    <location>
        <begin position="549"/>
        <end position="572"/>
    </location>
</feature>
<accession>A0A2S9YHA0</accession>
<comment type="caution">
    <text evidence="4">The sequence shown here is derived from an EMBL/GenBank/DDBJ whole genome shotgun (WGS) entry which is preliminary data.</text>
</comment>
<reference evidence="4 5" key="1">
    <citation type="submission" date="2018-03" db="EMBL/GenBank/DDBJ databases">
        <title>Draft Genome Sequences of the Obligatory Marine Myxobacteria Enhygromyxa salina SWB005.</title>
        <authorList>
            <person name="Poehlein A."/>
            <person name="Moghaddam J.A."/>
            <person name="Harms H."/>
            <person name="Alanjari M."/>
            <person name="Koenig G.M."/>
            <person name="Daniel R."/>
            <person name="Schaeberle T.F."/>
        </authorList>
    </citation>
    <scope>NUCLEOTIDE SEQUENCE [LARGE SCALE GENOMIC DNA]</scope>
    <source>
        <strain evidence="4 5">SWB005</strain>
    </source>
</reference>
<feature type="compositionally biased region" description="Low complexity" evidence="1">
    <location>
        <begin position="602"/>
        <end position="611"/>
    </location>
</feature>
<feature type="transmembrane region" description="Helical" evidence="2">
    <location>
        <begin position="172"/>
        <end position="190"/>
    </location>
</feature>
<feature type="transmembrane region" description="Helical" evidence="2">
    <location>
        <begin position="526"/>
        <end position="543"/>
    </location>
</feature>
<feature type="transmembrane region" description="Helical" evidence="2">
    <location>
        <begin position="68"/>
        <end position="92"/>
    </location>
</feature>
<keyword evidence="3" id="KW-0732">Signal</keyword>
<feature type="chain" id="PRO_5015677824" description="Mechanosensitive ion channel" evidence="3">
    <location>
        <begin position="27"/>
        <end position="617"/>
    </location>
</feature>
<evidence type="ECO:0008006" key="6">
    <source>
        <dbReference type="Google" id="ProtNLM"/>
    </source>
</evidence>
<sequence>MSQPIKPMFAGLAALLVVAVPRLAWASPPATEEAVEEAAEQGAGFFTAQWWNERVGALMSDDLLRTGLQLLLGLLLFIGGWLVAKLVAWVVFRILCKTDLDDKLAEKLGVRMLLEDRDERRDPDALERGVAKVVFYLLMALVVVGVLDFAGLEQAAGPIQGLVDTVIQALPLIGKAILILIVAYFAGLILRKIVIKAIDLARIDKRFAELDETPAEAAAVAETEAEVAARVEPAPRPFSQTAGQVVFWLVMIMGLAGAFDALQIRAISEPLSHAIDSLVSLLPALGVAALIVIGGWILAKIARIVITRALESLGFDRLVAKIRLRGLFGTMTPSAVVGWLVMAFIVIETVIAALDSVGLATLSDPMTDMMGQFWELLPALLVSILFVVVGVFVGRLLRGITQKTLESVGLDRLMTRLGFEFGKIAERDDDLGKASGLVGFVVQAVVVLLAIVQGLNNLDLHTWARYVDAFLVFAVTRAAVALVVVVLGFALGNYVRDLVEARQRGEQPEPTVEDERERSPVWLAEFARYAVLVFAFTMAVHQLGVAADFVLLSFALLFGALCLAGALAFGLGSREIATEIVRERYRKAKQGGGSSGPGAGSRFGSPLTKAPTKPPTK</sequence>
<feature type="transmembrane region" description="Helical" evidence="2">
    <location>
        <begin position="373"/>
        <end position="397"/>
    </location>
</feature>
<evidence type="ECO:0000256" key="1">
    <source>
        <dbReference type="SAM" id="MobiDB-lite"/>
    </source>
</evidence>
<feature type="transmembrane region" description="Helical" evidence="2">
    <location>
        <begin position="437"/>
        <end position="455"/>
    </location>
</feature>
<dbReference type="EMBL" id="PVNK01000037">
    <property type="protein sequence ID" value="PRQ04495.1"/>
    <property type="molecule type" value="Genomic_DNA"/>
</dbReference>
<keyword evidence="5" id="KW-1185">Reference proteome</keyword>
<feature type="transmembrane region" description="Helical" evidence="2">
    <location>
        <begin position="133"/>
        <end position="152"/>
    </location>
</feature>
<evidence type="ECO:0000313" key="5">
    <source>
        <dbReference type="Proteomes" id="UP000237968"/>
    </source>
</evidence>
<dbReference type="InterPro" id="IPR045275">
    <property type="entry name" value="MscS_archaea/bacteria_type"/>
</dbReference>
<feature type="transmembrane region" description="Helical" evidence="2">
    <location>
        <begin position="245"/>
        <end position="264"/>
    </location>
</feature>
<dbReference type="GO" id="GO:0008381">
    <property type="term" value="F:mechanosensitive monoatomic ion channel activity"/>
    <property type="evidence" value="ECO:0007669"/>
    <property type="project" value="InterPro"/>
</dbReference>
<dbReference type="RefSeq" id="WP_106390175.1">
    <property type="nucleotide sequence ID" value="NZ_PVNK01000037.1"/>
</dbReference>
<feature type="signal peptide" evidence="3">
    <location>
        <begin position="1"/>
        <end position="26"/>
    </location>
</feature>
<dbReference type="Gene3D" id="1.10.287.1260">
    <property type="match status" value="1"/>
</dbReference>
<dbReference type="Proteomes" id="UP000237968">
    <property type="component" value="Unassembled WGS sequence"/>
</dbReference>